<evidence type="ECO:0000256" key="5">
    <source>
        <dbReference type="ARBA" id="ARBA00022847"/>
    </source>
</evidence>
<keyword evidence="11" id="KW-0325">Glycoprotein</keyword>
<feature type="transmembrane region" description="Helical" evidence="14">
    <location>
        <begin position="478"/>
        <end position="498"/>
    </location>
</feature>
<keyword evidence="12" id="KW-0739">Sodium transport</keyword>
<dbReference type="PANTHER" id="PTHR45897">
    <property type="entry name" value="HIGH-AFFINITY CHOLINE TRANSPORTER 1"/>
    <property type="match status" value="1"/>
</dbReference>
<proteinExistence type="inferred from homology"/>
<dbReference type="GeneID" id="106816907"/>
<evidence type="ECO:0000256" key="13">
    <source>
        <dbReference type="RuleBase" id="RU362091"/>
    </source>
</evidence>
<dbReference type="InterPro" id="IPR001734">
    <property type="entry name" value="Na/solute_symporter"/>
</dbReference>
<keyword evidence="9" id="KW-0406">Ion transport</keyword>
<evidence type="ECO:0000256" key="2">
    <source>
        <dbReference type="ARBA" id="ARBA00006434"/>
    </source>
</evidence>
<feature type="transmembrane region" description="Helical" evidence="14">
    <location>
        <begin position="6"/>
        <end position="25"/>
    </location>
</feature>
<accession>A0ABM1EXW5</accession>
<comment type="subcellular location">
    <subcellularLocation>
        <location evidence="1">Membrane</location>
        <topology evidence="1">Multi-pass membrane protein</topology>
    </subcellularLocation>
</comment>
<organism evidence="15 16">
    <name type="scientific">Priapulus caudatus</name>
    <name type="common">Priapulid worm</name>
    <dbReference type="NCBI Taxonomy" id="37621"/>
    <lineage>
        <taxon>Eukaryota</taxon>
        <taxon>Metazoa</taxon>
        <taxon>Ecdysozoa</taxon>
        <taxon>Scalidophora</taxon>
        <taxon>Priapulida</taxon>
        <taxon>Priapulimorpha</taxon>
        <taxon>Priapulimorphida</taxon>
        <taxon>Priapulidae</taxon>
        <taxon>Priapulus</taxon>
    </lineage>
</organism>
<keyword evidence="10 14" id="KW-0472">Membrane</keyword>
<sequence>MAVNISGIISVIVFYLLILAVGLWAGRKTKKATTGGTSESDAQLLAGRNIGLFVGSFTMTELNQVFPAQAQDTDGIGENQRHVGGLQASITLKYRLKRSETIKRQGFAYIAFRYGNTGGLFFAKKMHSAGYVTMLDPLCIKYGRIMAGLLFIPALLGELFWSAAILKALGATLAVILSLDQRVSVIISACIAIFYTFFGGLYSVAYTDVVQLICMFIGLVCGTLWRHSASIAVTAANPATSWYGTLEWKWAGVWVDYALHLIFGGIPWQASQPCTSNALRGSRTANTGDAAVIIDWNATSYPGEIPIPDADKSLILPIVMQYLTPAWVSFFGLGAVSAAVMSSADSSCLSVASLFANNIVSVIWVAITKRDLPAVGLVWTVRGGIVAAGVLAMAIGLSVDSIYGLFHLCSDLVYVMLFPQLVAALYIPFSNTYGSILGYAVGLFLRLGGGEDLINLKPIIFYPHYNTEDGQLFPFHTLSMGAGMIALVLGSLLAHVIFTRGILPADYDVLGCYQKADTLAYYKEEKLQMGYVSNGLLTTDDRPVGDAGDTKE</sequence>
<keyword evidence="5" id="KW-0769">Symport</keyword>
<dbReference type="InterPro" id="IPR052244">
    <property type="entry name" value="Choline_transporter"/>
</dbReference>
<evidence type="ECO:0000256" key="4">
    <source>
        <dbReference type="ARBA" id="ARBA00022692"/>
    </source>
</evidence>
<reference evidence="16" key="1">
    <citation type="submission" date="2025-08" db="UniProtKB">
        <authorList>
            <consortium name="RefSeq"/>
        </authorList>
    </citation>
    <scope>IDENTIFICATION</scope>
</reference>
<dbReference type="Gene3D" id="1.20.1730.10">
    <property type="entry name" value="Sodium/glucose cotransporter"/>
    <property type="match status" value="1"/>
</dbReference>
<dbReference type="PANTHER" id="PTHR45897:SF4">
    <property type="entry name" value="HIGH-AFFINITY CHOLINE TRANSPORTER 1"/>
    <property type="match status" value="1"/>
</dbReference>
<keyword evidence="7 14" id="KW-1133">Transmembrane helix</keyword>
<keyword evidence="4 14" id="KW-0812">Transmembrane</keyword>
<feature type="transmembrane region" description="Helical" evidence="14">
    <location>
        <begin position="322"/>
        <end position="341"/>
    </location>
</feature>
<keyword evidence="6" id="KW-0530">Neurotransmitter biosynthesis</keyword>
<name>A0ABM1EXW5_PRICU</name>
<feature type="transmembrane region" description="Helical" evidence="14">
    <location>
        <begin position="150"/>
        <end position="177"/>
    </location>
</feature>
<evidence type="ECO:0000256" key="9">
    <source>
        <dbReference type="ARBA" id="ARBA00023065"/>
    </source>
</evidence>
<evidence type="ECO:0000256" key="8">
    <source>
        <dbReference type="ARBA" id="ARBA00023053"/>
    </source>
</evidence>
<protein>
    <submittedName>
        <fullName evidence="16">High-affinity choline transporter 1-like</fullName>
    </submittedName>
</protein>
<evidence type="ECO:0000256" key="6">
    <source>
        <dbReference type="ARBA" id="ARBA00022979"/>
    </source>
</evidence>
<evidence type="ECO:0000256" key="11">
    <source>
        <dbReference type="ARBA" id="ARBA00023180"/>
    </source>
</evidence>
<feature type="transmembrane region" description="Helical" evidence="14">
    <location>
        <begin position="379"/>
        <end position="399"/>
    </location>
</feature>
<keyword evidence="8" id="KW-0915">Sodium</keyword>
<feature type="transmembrane region" description="Helical" evidence="14">
    <location>
        <begin position="183"/>
        <end position="202"/>
    </location>
</feature>
<feature type="transmembrane region" description="Helical" evidence="14">
    <location>
        <begin position="209"/>
        <end position="225"/>
    </location>
</feature>
<keyword evidence="3" id="KW-0813">Transport</keyword>
<evidence type="ECO:0000256" key="3">
    <source>
        <dbReference type="ARBA" id="ARBA00022448"/>
    </source>
</evidence>
<evidence type="ECO:0000313" key="16">
    <source>
        <dbReference type="RefSeq" id="XP_014677036.1"/>
    </source>
</evidence>
<evidence type="ECO:0000256" key="14">
    <source>
        <dbReference type="SAM" id="Phobius"/>
    </source>
</evidence>
<evidence type="ECO:0000256" key="1">
    <source>
        <dbReference type="ARBA" id="ARBA00004141"/>
    </source>
</evidence>
<evidence type="ECO:0000313" key="15">
    <source>
        <dbReference type="Proteomes" id="UP000695022"/>
    </source>
</evidence>
<comment type="similarity">
    <text evidence="2 13">Belongs to the sodium:solute symporter (SSF) (TC 2.A.21) family.</text>
</comment>
<feature type="transmembrane region" description="Helical" evidence="14">
    <location>
        <begin position="348"/>
        <end position="367"/>
    </location>
</feature>
<dbReference type="InterPro" id="IPR038377">
    <property type="entry name" value="Na/Glc_symporter_sf"/>
</dbReference>
<evidence type="ECO:0000256" key="7">
    <source>
        <dbReference type="ARBA" id="ARBA00022989"/>
    </source>
</evidence>
<keyword evidence="15" id="KW-1185">Reference proteome</keyword>
<dbReference type="RefSeq" id="XP_014677036.1">
    <property type="nucleotide sequence ID" value="XM_014821550.1"/>
</dbReference>
<dbReference type="CDD" id="cd11474">
    <property type="entry name" value="SLC5sbd_CHT"/>
    <property type="match status" value="1"/>
</dbReference>
<gene>
    <name evidence="16" type="primary">LOC106816907</name>
</gene>
<dbReference type="PROSITE" id="PS50283">
    <property type="entry name" value="NA_SOLUT_SYMP_3"/>
    <property type="match status" value="1"/>
</dbReference>
<feature type="transmembrane region" description="Helical" evidence="14">
    <location>
        <begin position="411"/>
        <end position="429"/>
    </location>
</feature>
<evidence type="ECO:0000256" key="12">
    <source>
        <dbReference type="ARBA" id="ARBA00023201"/>
    </source>
</evidence>
<evidence type="ECO:0000256" key="10">
    <source>
        <dbReference type="ARBA" id="ARBA00023136"/>
    </source>
</evidence>
<dbReference type="Pfam" id="PF00474">
    <property type="entry name" value="SSF"/>
    <property type="match status" value="1"/>
</dbReference>
<dbReference type="Proteomes" id="UP000695022">
    <property type="component" value="Unplaced"/>
</dbReference>